<comment type="caution">
    <text evidence="8">The sequence shown here is derived from an EMBL/GenBank/DDBJ whole genome shotgun (WGS) entry which is preliminary data.</text>
</comment>
<dbReference type="Pfam" id="PF24827">
    <property type="entry name" value="AstE_AspA_cat"/>
    <property type="match status" value="1"/>
</dbReference>
<protein>
    <submittedName>
        <fullName evidence="8">Aspartoacylase</fullName>
        <ecNumber evidence="8">3.5.1.15</ecNumber>
    </submittedName>
</protein>
<evidence type="ECO:0000313" key="9">
    <source>
        <dbReference type="Proteomes" id="UP001369082"/>
    </source>
</evidence>
<dbReference type="Gene3D" id="3.40.630.10">
    <property type="entry name" value="Zn peptidases"/>
    <property type="match status" value="1"/>
</dbReference>
<name>A0ABU9GPQ7_9GAMM</name>
<gene>
    <name evidence="8" type="ORF">V6256_06705</name>
</gene>
<dbReference type="RefSeq" id="WP_341597304.1">
    <property type="nucleotide sequence ID" value="NZ_JBAKAZ010000019.1"/>
</dbReference>
<dbReference type="Proteomes" id="UP001369082">
    <property type="component" value="Unassembled WGS sequence"/>
</dbReference>
<evidence type="ECO:0000313" key="8">
    <source>
        <dbReference type="EMBL" id="MEL0629293.1"/>
    </source>
</evidence>
<dbReference type="InterPro" id="IPR050178">
    <property type="entry name" value="AspA/AstE_fam"/>
</dbReference>
<dbReference type="EMBL" id="JBAKAZ010000019">
    <property type="protein sequence ID" value="MEL0629293.1"/>
    <property type="molecule type" value="Genomic_DNA"/>
</dbReference>
<evidence type="ECO:0000256" key="3">
    <source>
        <dbReference type="ARBA" id="ARBA00022723"/>
    </source>
</evidence>
<sequence length="290" mass="32894">MHKLDNVLILAGTHGNELSGIYINKLIKDKLYNAQRSSFTVTSQIVNSNAVQSASRFIDTDLNREFSSVDNNQDTHSHERLLSQKFISEHNQGNNQLMIDLHNTTSNMGATLILLSNDQYYRKMGAYVKQQMPNANILFEDEKSWSEQAYLCTTAKYGVMIEVGAQAHGSLQHKTLSLMLELLTVLLDYVEKDNLDKLQDLQEYHAFYYTEEVHIPVDKEGMRQAMVHPAICGKDFDVVKQGQALLITLSGEEICPLNTLETYPHFINESAYCKKNIAMALADKRLVTIE</sequence>
<accession>A0ABU9GPQ7</accession>
<comment type="similarity">
    <text evidence="2">Belongs to the AspA/AstE family. Aspartoacylase subfamily.</text>
</comment>
<evidence type="ECO:0000259" key="6">
    <source>
        <dbReference type="Pfam" id="PF04952"/>
    </source>
</evidence>
<evidence type="ECO:0000256" key="2">
    <source>
        <dbReference type="ARBA" id="ARBA00006173"/>
    </source>
</evidence>
<dbReference type="SUPFAM" id="SSF53187">
    <property type="entry name" value="Zn-dependent exopeptidases"/>
    <property type="match status" value="1"/>
</dbReference>
<evidence type="ECO:0000256" key="4">
    <source>
        <dbReference type="ARBA" id="ARBA00022801"/>
    </source>
</evidence>
<dbReference type="PANTHER" id="PTHR15162">
    <property type="entry name" value="ASPARTOACYLASE"/>
    <property type="match status" value="1"/>
</dbReference>
<dbReference type="Gene3D" id="2.20.25.160">
    <property type="match status" value="1"/>
</dbReference>
<dbReference type="InterPro" id="IPR016708">
    <property type="entry name" value="Aspartoacylase"/>
</dbReference>
<dbReference type="PANTHER" id="PTHR15162:SF7">
    <property type="entry name" value="SUCCINYLGLUTAMATE DESUCCINYLASE"/>
    <property type="match status" value="1"/>
</dbReference>
<keyword evidence="3" id="KW-0479">Metal-binding</keyword>
<comment type="cofactor">
    <cofactor evidence="1">
        <name>Zn(2+)</name>
        <dbReference type="ChEBI" id="CHEBI:29105"/>
    </cofactor>
</comment>
<reference evidence="8 9" key="1">
    <citation type="submission" date="2024-02" db="EMBL/GenBank/DDBJ databases">
        <title>Bacteria isolated from the canopy kelp, Nereocystis luetkeana.</title>
        <authorList>
            <person name="Pfister C.A."/>
            <person name="Younker I.T."/>
            <person name="Light S.H."/>
        </authorList>
    </citation>
    <scope>NUCLEOTIDE SEQUENCE [LARGE SCALE GENOMIC DNA]</scope>
    <source>
        <strain evidence="8 9">TI.1.05</strain>
    </source>
</reference>
<dbReference type="InterPro" id="IPR055438">
    <property type="entry name" value="AstE_AspA_cat"/>
</dbReference>
<keyword evidence="4 8" id="KW-0378">Hydrolase</keyword>
<organism evidence="8 9">
    <name type="scientific">Psychromonas aquatilis</name>
    <dbReference type="NCBI Taxonomy" id="2005072"/>
    <lineage>
        <taxon>Bacteria</taxon>
        <taxon>Pseudomonadati</taxon>
        <taxon>Pseudomonadota</taxon>
        <taxon>Gammaproteobacteria</taxon>
        <taxon>Alteromonadales</taxon>
        <taxon>Psychromonadaceae</taxon>
        <taxon>Psychromonas</taxon>
    </lineage>
</organism>
<dbReference type="Pfam" id="PF04952">
    <property type="entry name" value="AstE_AspA_hybrid"/>
    <property type="match status" value="1"/>
</dbReference>
<feature type="domain" description="Succinylglutamate desuccinylase/Aspartoacylase catalytic" evidence="7">
    <location>
        <begin position="5"/>
        <end position="189"/>
    </location>
</feature>
<dbReference type="GO" id="GO:0019807">
    <property type="term" value="F:aspartoacylase activity"/>
    <property type="evidence" value="ECO:0007669"/>
    <property type="project" value="UniProtKB-EC"/>
</dbReference>
<keyword evidence="9" id="KW-1185">Reference proteome</keyword>
<dbReference type="PIRSF" id="PIRSF018001">
    <property type="entry name" value="Aspartoacylase"/>
    <property type="match status" value="1"/>
</dbReference>
<dbReference type="InterPro" id="IPR007036">
    <property type="entry name" value="Aste_AspA_hybrid_dom"/>
</dbReference>
<evidence type="ECO:0000256" key="5">
    <source>
        <dbReference type="ARBA" id="ARBA00022833"/>
    </source>
</evidence>
<feature type="domain" description="AstE/AspA barrel-sandwich hybrid" evidence="6">
    <location>
        <begin position="203"/>
        <end position="284"/>
    </location>
</feature>
<evidence type="ECO:0000256" key="1">
    <source>
        <dbReference type="ARBA" id="ARBA00001947"/>
    </source>
</evidence>
<evidence type="ECO:0000259" key="7">
    <source>
        <dbReference type="Pfam" id="PF24827"/>
    </source>
</evidence>
<dbReference type="NCBIfam" id="NF002601">
    <property type="entry name" value="PRK02259.1"/>
    <property type="match status" value="1"/>
</dbReference>
<keyword evidence="5" id="KW-0862">Zinc</keyword>
<dbReference type="EC" id="3.5.1.15" evidence="8"/>
<proteinExistence type="inferred from homology"/>